<feature type="compositionally biased region" description="Acidic residues" evidence="1">
    <location>
        <begin position="129"/>
        <end position="153"/>
    </location>
</feature>
<feature type="compositionally biased region" description="Basic and acidic residues" evidence="1">
    <location>
        <begin position="154"/>
        <end position="173"/>
    </location>
</feature>
<name>A0AAJ0FQ05_9HYPO</name>
<feature type="compositionally biased region" description="Basic and acidic residues" evidence="1">
    <location>
        <begin position="21"/>
        <end position="33"/>
    </location>
</feature>
<reference evidence="2" key="1">
    <citation type="submission" date="2023-06" db="EMBL/GenBank/DDBJ databases">
        <title>Conoideocrella luteorostrata (Hypocreales: Clavicipitaceae), a potential biocontrol fungus for elongate hemlock scale in United States Christmas tree production areas.</title>
        <authorList>
            <person name="Barrett H."/>
            <person name="Lovett B."/>
            <person name="Macias A.M."/>
            <person name="Stajich J.E."/>
            <person name="Kasson M.T."/>
        </authorList>
    </citation>
    <scope>NUCLEOTIDE SEQUENCE</scope>
    <source>
        <strain evidence="2">ARSEF 14590</strain>
    </source>
</reference>
<sequence>MGNENVIPSPHVDGYAEVLARKEQTPDGQEPRYESSSNFHLKPHEDDSDGLEPAGGRVWRRGVRNPDRKKSDDLEKARGKSLDEQALSWEKDSGDQEAADEKSLFEQGPPYKKDSGDQDLAGPKKLDDQEPADEESLYEGELSGEMDCDDQELPDEKDSEDHEPADEKSLDDQELLYEKNLDDQELADEKTFDHDLSTTDSSTQSSGSDSMATYEREVTGAPTLMTSMACLPKGQDPVADSSDSESVYTSDIPKSLKYMTHLVECLFKRWLTVLHDGNINSLCTDLPDLLCGFSLKIGTEHPSPSDQLHVMKFIHKRRREITKLFCEYKDERESLRRRKLEDRTAHDRVQGWNPDSKMDDPNKASDPPAEHDKSQGMNDDEHRDRDEAEDDEDNDPNLEMFESIVLNSAAYRCLLAQIEQEIRFTTLEAETMRKISEKILERLYCQPKSRELNSSKRHPIFTALFHSDWKPLAFALEQEYYGDPSTLMAGVITITEVSNGNAEAMVCSDYVCRTWPMLGGEFMTLVKQVVLSRPEVRCEVTLFDNTKCTAWIDSAGAFTLEVVGNAITVAEVGEMFSWITSAVQSAPDDKVAFVVPTLRYDPTSSLLDFKFDATQNGRDDVPPAAGQCWQDLFRNPVVVCGFPIRRRPSGCEAGLEFSLGLLAALMDGPRIVEFAGLVLLKASYGSRISSADPRVRKVVGDFDVRKHIPVSEFEHARHIVGWCKNVKNLTGSQSANYDVRRSSSNSPSTAFNIDRMTLTGVKFMSLGFQILLPKEKPIRKRTTCFYEKLLCMEQKFFLFYDTKDRRAWLVDGLSALLHLVRASLAYRRKLNYPIEFKDEDMIEADLQYTGKQAARSFLMNAHNLRLHIYKNPEKITEKSVLQPDGSTESTTESHTTWKDFADLVGDTCRTLDDIIAERMASTSRDGINFKFRTSLRRPLEGFEFMDVASGASEIKPKVALLQEIGAGWIDLVRSIEAIPLFGEGFGELLVPNTIPHSEVANGSDGIAPSHPASTSGIVSTLCKKWPRLPLGKDLLAVSTPDIEHIIEWKSTDPADKPLWELISNQYWWYCPDKAFEDCDCSTSPERQCDRVQVLLPTKLHQRFCKGLKSPPRPLPPHGAAIFGHATAVSHLWSAKLGSAPSELQL</sequence>
<feature type="compositionally biased region" description="Acidic residues" evidence="1">
    <location>
        <begin position="387"/>
        <end position="396"/>
    </location>
</feature>
<feature type="region of interest" description="Disordered" evidence="1">
    <location>
        <begin position="21"/>
        <end position="173"/>
    </location>
</feature>
<evidence type="ECO:0000313" key="2">
    <source>
        <dbReference type="EMBL" id="KAK2592511.1"/>
    </source>
</evidence>
<dbReference type="AlphaFoldDB" id="A0AAJ0FQ05"/>
<feature type="region of interest" description="Disordered" evidence="1">
    <location>
        <begin position="191"/>
        <end position="213"/>
    </location>
</feature>
<accession>A0AAJ0FQ05</accession>
<gene>
    <name evidence="2" type="ORF">QQS21_009786</name>
</gene>
<evidence type="ECO:0000256" key="1">
    <source>
        <dbReference type="SAM" id="MobiDB-lite"/>
    </source>
</evidence>
<protein>
    <submittedName>
        <fullName evidence="2">Uncharacterized protein</fullName>
    </submittedName>
</protein>
<keyword evidence="3" id="KW-1185">Reference proteome</keyword>
<comment type="caution">
    <text evidence="2">The sequence shown here is derived from an EMBL/GenBank/DDBJ whole genome shotgun (WGS) entry which is preliminary data.</text>
</comment>
<dbReference type="Proteomes" id="UP001251528">
    <property type="component" value="Unassembled WGS sequence"/>
</dbReference>
<dbReference type="EMBL" id="JASWJB010000262">
    <property type="protein sequence ID" value="KAK2592511.1"/>
    <property type="molecule type" value="Genomic_DNA"/>
</dbReference>
<feature type="region of interest" description="Disordered" evidence="1">
    <location>
        <begin position="342"/>
        <end position="397"/>
    </location>
</feature>
<evidence type="ECO:0000313" key="3">
    <source>
        <dbReference type="Proteomes" id="UP001251528"/>
    </source>
</evidence>
<organism evidence="2 3">
    <name type="scientific">Conoideocrella luteorostrata</name>
    <dbReference type="NCBI Taxonomy" id="1105319"/>
    <lineage>
        <taxon>Eukaryota</taxon>
        <taxon>Fungi</taxon>
        <taxon>Dikarya</taxon>
        <taxon>Ascomycota</taxon>
        <taxon>Pezizomycotina</taxon>
        <taxon>Sordariomycetes</taxon>
        <taxon>Hypocreomycetidae</taxon>
        <taxon>Hypocreales</taxon>
        <taxon>Clavicipitaceae</taxon>
        <taxon>Conoideocrella</taxon>
    </lineage>
</organism>
<feature type="compositionally biased region" description="Basic and acidic residues" evidence="1">
    <location>
        <begin position="111"/>
        <end position="128"/>
    </location>
</feature>
<feature type="compositionally biased region" description="Low complexity" evidence="1">
    <location>
        <begin position="198"/>
        <end position="210"/>
    </location>
</feature>
<feature type="compositionally biased region" description="Basic and acidic residues" evidence="1">
    <location>
        <begin position="64"/>
        <end position="104"/>
    </location>
</feature>
<feature type="compositionally biased region" description="Basic and acidic residues" evidence="1">
    <location>
        <begin position="356"/>
        <end position="386"/>
    </location>
</feature>
<proteinExistence type="predicted"/>